<feature type="binding site" evidence="10">
    <location>
        <position position="391"/>
    </location>
    <ligand>
        <name>Zn(2+)</name>
        <dbReference type="ChEBI" id="CHEBI:29105"/>
    </ligand>
</feature>
<feature type="binding site" evidence="10">
    <location>
        <position position="415"/>
    </location>
    <ligand>
        <name>Zn(2+)</name>
        <dbReference type="ChEBI" id="CHEBI:29105"/>
    </ligand>
</feature>
<dbReference type="InterPro" id="IPR012340">
    <property type="entry name" value="NA-bd_OB-fold"/>
</dbReference>
<reference evidence="12 13" key="1">
    <citation type="journal article" date="2022" name="Int. J. Syst. Evol. Microbiol.">
        <title>Prevotella herbatica sp. nov., a plant polysaccharide-decomposing anaerobic bacterium isolated from a methanogenic reactor.</title>
        <authorList>
            <person name="Uek A."/>
            <person name="Tonouchi A."/>
            <person name="Kaku N."/>
            <person name="Ueki K."/>
        </authorList>
    </citation>
    <scope>NUCLEOTIDE SEQUENCE [LARGE SCALE GENOMIC DNA]</scope>
    <source>
        <strain evidence="12 13">WR041</strain>
    </source>
</reference>
<evidence type="ECO:0000313" key="12">
    <source>
        <dbReference type="EMBL" id="BCS86709.1"/>
    </source>
</evidence>
<keyword evidence="8 10" id="KW-0234">DNA repair</keyword>
<dbReference type="SMART" id="SM00292">
    <property type="entry name" value="BRCT"/>
    <property type="match status" value="1"/>
</dbReference>
<evidence type="ECO:0000256" key="10">
    <source>
        <dbReference type="HAMAP-Rule" id="MF_01588"/>
    </source>
</evidence>
<dbReference type="HAMAP" id="MF_01588">
    <property type="entry name" value="DNA_ligase_A"/>
    <property type="match status" value="1"/>
</dbReference>
<keyword evidence="5 10" id="KW-0227">DNA damage</keyword>
<dbReference type="SUPFAM" id="SSF47781">
    <property type="entry name" value="RuvA domain 2-like"/>
    <property type="match status" value="1"/>
</dbReference>
<dbReference type="InterPro" id="IPR036420">
    <property type="entry name" value="BRCT_dom_sf"/>
</dbReference>
<keyword evidence="2 10" id="KW-0436">Ligase</keyword>
<comment type="function">
    <text evidence="1 10">DNA ligase that catalyzes the formation of phosphodiester linkages between 5'-phosphoryl and 3'-hydroxyl groups in double-stranded DNA using NAD as a coenzyme and as the energy source for the reaction. It is essential for DNA replication and repair of damaged DNA.</text>
</comment>
<evidence type="ECO:0000256" key="9">
    <source>
        <dbReference type="ARBA" id="ARBA00034005"/>
    </source>
</evidence>
<feature type="binding site" evidence="10">
    <location>
        <position position="299"/>
    </location>
    <ligand>
        <name>NAD(+)</name>
        <dbReference type="ChEBI" id="CHEBI:57540"/>
    </ligand>
</feature>
<dbReference type="SUPFAM" id="SSF50249">
    <property type="entry name" value="Nucleic acid-binding proteins"/>
    <property type="match status" value="1"/>
</dbReference>
<evidence type="ECO:0000256" key="6">
    <source>
        <dbReference type="ARBA" id="ARBA00022833"/>
    </source>
</evidence>
<dbReference type="InterPro" id="IPR010994">
    <property type="entry name" value="RuvA_2-like"/>
</dbReference>
<name>A0ABM7P1P1_9BACT</name>
<feature type="binding site" evidence="10">
    <location>
        <position position="388"/>
    </location>
    <ligand>
        <name>Zn(2+)</name>
        <dbReference type="ChEBI" id="CHEBI:29105"/>
    </ligand>
</feature>
<evidence type="ECO:0000256" key="5">
    <source>
        <dbReference type="ARBA" id="ARBA00022763"/>
    </source>
</evidence>
<accession>A0ABM7P1P1</accession>
<evidence type="ECO:0000256" key="8">
    <source>
        <dbReference type="ARBA" id="ARBA00023204"/>
    </source>
</evidence>
<dbReference type="EMBL" id="AP024484">
    <property type="protein sequence ID" value="BCS86709.1"/>
    <property type="molecule type" value="Genomic_DNA"/>
</dbReference>
<feature type="binding site" evidence="10">
    <location>
        <position position="410"/>
    </location>
    <ligand>
        <name>Zn(2+)</name>
        <dbReference type="ChEBI" id="CHEBI:29105"/>
    </ligand>
</feature>
<keyword evidence="10" id="KW-0460">Magnesium</keyword>
<dbReference type="PIRSF" id="PIRSF001604">
    <property type="entry name" value="LigA"/>
    <property type="match status" value="1"/>
</dbReference>
<dbReference type="InterPro" id="IPR001357">
    <property type="entry name" value="BRCT_dom"/>
</dbReference>
<dbReference type="Pfam" id="PF03120">
    <property type="entry name" value="OB_DNA_ligase"/>
    <property type="match status" value="1"/>
</dbReference>
<feature type="active site" description="N6-AMP-lysine intermediate" evidence="10">
    <location>
        <position position="96"/>
    </location>
</feature>
<dbReference type="InterPro" id="IPR004150">
    <property type="entry name" value="NAD_DNA_ligase_OB"/>
</dbReference>
<dbReference type="Gene3D" id="2.40.50.140">
    <property type="entry name" value="Nucleic acid-binding proteins"/>
    <property type="match status" value="1"/>
</dbReference>
<dbReference type="InterPro" id="IPR001679">
    <property type="entry name" value="DNA_ligase"/>
</dbReference>
<organism evidence="12 13">
    <name type="scientific">Prevotella herbatica</name>
    <dbReference type="NCBI Taxonomy" id="2801997"/>
    <lineage>
        <taxon>Bacteria</taxon>
        <taxon>Pseudomonadati</taxon>
        <taxon>Bacteroidota</taxon>
        <taxon>Bacteroidia</taxon>
        <taxon>Bacteroidales</taxon>
        <taxon>Prevotellaceae</taxon>
        <taxon>Prevotella</taxon>
    </lineage>
</organism>
<dbReference type="Gene3D" id="1.10.287.610">
    <property type="entry name" value="Helix hairpin bin"/>
    <property type="match status" value="1"/>
</dbReference>
<dbReference type="Gene3D" id="3.30.470.30">
    <property type="entry name" value="DNA ligase/mRNA capping enzyme"/>
    <property type="match status" value="1"/>
</dbReference>
<dbReference type="Pfam" id="PF00533">
    <property type="entry name" value="BRCT"/>
    <property type="match status" value="1"/>
</dbReference>
<dbReference type="Pfam" id="PF01653">
    <property type="entry name" value="DNA_ligase_aden"/>
    <property type="match status" value="1"/>
</dbReference>
<evidence type="ECO:0000259" key="11">
    <source>
        <dbReference type="PROSITE" id="PS50172"/>
    </source>
</evidence>
<dbReference type="SUPFAM" id="SSF52113">
    <property type="entry name" value="BRCT domain"/>
    <property type="match status" value="1"/>
</dbReference>
<evidence type="ECO:0000256" key="2">
    <source>
        <dbReference type="ARBA" id="ARBA00022598"/>
    </source>
</evidence>
<feature type="binding site" evidence="10">
    <location>
        <begin position="72"/>
        <end position="73"/>
    </location>
    <ligand>
        <name>NAD(+)</name>
        <dbReference type="ChEBI" id="CHEBI:57540"/>
    </ligand>
</feature>
<evidence type="ECO:0000256" key="4">
    <source>
        <dbReference type="ARBA" id="ARBA00022723"/>
    </source>
</evidence>
<dbReference type="Gene3D" id="1.10.150.20">
    <property type="entry name" value="5' to 3' exonuclease, C-terminal subdomain"/>
    <property type="match status" value="2"/>
</dbReference>
<keyword evidence="6 10" id="KW-0862">Zinc</keyword>
<dbReference type="GO" id="GO:0016874">
    <property type="term" value="F:ligase activity"/>
    <property type="evidence" value="ECO:0007669"/>
    <property type="project" value="UniProtKB-KW"/>
</dbReference>
<evidence type="ECO:0000256" key="3">
    <source>
        <dbReference type="ARBA" id="ARBA00022705"/>
    </source>
</evidence>
<sequence length="667" mass="74315">MQQLVAQLNKAADAYYNGQGELMTDYEWDAMFDKVKQLEAETGQRFPDSPTNRVSEDNISGNKEEHEFAALSLAKTKDPQELAKWAESKPIWLSWKLDGLTLVVTFDNGKLTKVVTRGNGHIGTNITNLASAIDGIPQNINSEGHVVVRGECVISYKDFEQFNIESEEEYANPRNLASGSLTLKDLNEVKRRHLKWIPFTLVYTDEEILSWGARMDWLERNGMKAVERQFIENPDLENITKAIDNWTVRVTGTSKDDTNENNSNPYPVDGLVITYDDTEYAQTGSITGHHATRAGYAFKWKDESAETELDHIEWSCAARTISPVAVFHPVTLEGTTVKRASLCNISECERLDIGDKGTRISVIKANKIIPKVIKVDNKVGLLQIPDKCPVCGSPTEVTISPASQTKTLHCTNHKCPAKQLRKFARFVSKDGVNIDGISEQTVAKFINLGWVKEYADLFKLKAHAIELSFMEGFGDRSVRNLLKSIEAARNVEAHHLLYALSIPLCGQDVCNRLLKVYPLQQLIEIASGNSQGVVAGGDTPFAVISGIGPEKSARIVEWFHDEKNQTIVANLLKQINVTQEDKDTEGDLCNGLTFVITGDVYEYKNRNQLKAYIESQGGKVTGSVSKSTSYLINNDLQSASSKNQKANQLGIKIISEKDFMEKFTQVK</sequence>
<keyword evidence="3 10" id="KW-0235">DNA replication</keyword>
<keyword evidence="10" id="KW-0464">Manganese</keyword>
<keyword evidence="7 10" id="KW-0520">NAD</keyword>
<dbReference type="InterPro" id="IPR013839">
    <property type="entry name" value="DNAligase_adenylation"/>
</dbReference>
<evidence type="ECO:0000256" key="1">
    <source>
        <dbReference type="ARBA" id="ARBA00004067"/>
    </source>
</evidence>
<dbReference type="SUPFAM" id="SSF56091">
    <property type="entry name" value="DNA ligase/mRNA capping enzyme, catalytic domain"/>
    <property type="match status" value="1"/>
</dbReference>
<dbReference type="PROSITE" id="PS50172">
    <property type="entry name" value="BRCT"/>
    <property type="match status" value="1"/>
</dbReference>
<dbReference type="EC" id="6.5.1.2" evidence="10"/>
<comment type="catalytic activity">
    <reaction evidence="9 10">
        <text>NAD(+) + (deoxyribonucleotide)n-3'-hydroxyl + 5'-phospho-(deoxyribonucleotide)m = (deoxyribonucleotide)n+m + AMP + beta-nicotinamide D-nucleotide.</text>
        <dbReference type="EC" id="6.5.1.2"/>
    </reaction>
</comment>
<dbReference type="InterPro" id="IPR013840">
    <property type="entry name" value="DNAligase_N"/>
</dbReference>
<keyword evidence="4 10" id="KW-0479">Metal-binding</keyword>
<gene>
    <name evidence="10 12" type="primary">ligA</name>
    <name evidence="12" type="ORF">prwr041_26020</name>
</gene>
<comment type="cofactor">
    <cofactor evidence="10">
        <name>Mg(2+)</name>
        <dbReference type="ChEBI" id="CHEBI:18420"/>
    </cofactor>
    <cofactor evidence="10">
        <name>Mn(2+)</name>
        <dbReference type="ChEBI" id="CHEBI:29035"/>
    </cofactor>
</comment>
<comment type="similarity">
    <text evidence="10">Belongs to the NAD-dependent DNA ligase family. LigA subfamily.</text>
</comment>
<protein>
    <recommendedName>
        <fullName evidence="10">DNA ligase</fullName>
        <ecNumber evidence="10">6.5.1.2</ecNumber>
    </recommendedName>
    <alternativeName>
        <fullName evidence="10">Polydeoxyribonucleotide synthase [NAD(+)]</fullName>
    </alternativeName>
</protein>
<feature type="binding site" evidence="10">
    <location>
        <position position="117"/>
    </location>
    <ligand>
        <name>NAD(+)</name>
        <dbReference type="ChEBI" id="CHEBI:57540"/>
    </ligand>
</feature>
<evidence type="ECO:0000256" key="7">
    <source>
        <dbReference type="ARBA" id="ARBA00023027"/>
    </source>
</evidence>
<dbReference type="CDD" id="cd17748">
    <property type="entry name" value="BRCT_DNA_ligase_like"/>
    <property type="match status" value="1"/>
</dbReference>
<dbReference type="NCBIfam" id="NF005932">
    <property type="entry name" value="PRK07956.1"/>
    <property type="match status" value="1"/>
</dbReference>
<feature type="binding site" evidence="10">
    <location>
        <position position="151"/>
    </location>
    <ligand>
        <name>NAD(+)</name>
        <dbReference type="ChEBI" id="CHEBI:57540"/>
    </ligand>
</feature>
<comment type="caution">
    <text evidence="10">Lacks conserved residue(s) required for the propagation of feature annotation.</text>
</comment>
<proteinExistence type="inferred from homology"/>
<dbReference type="Proteomes" id="UP001319045">
    <property type="component" value="Chromosome"/>
</dbReference>
<evidence type="ECO:0000313" key="13">
    <source>
        <dbReference type="Proteomes" id="UP001319045"/>
    </source>
</evidence>
<keyword evidence="13" id="KW-1185">Reference proteome</keyword>
<dbReference type="SMART" id="SM00532">
    <property type="entry name" value="LIGANc"/>
    <property type="match status" value="1"/>
</dbReference>
<feature type="domain" description="BRCT" evidence="11">
    <location>
        <begin position="584"/>
        <end position="667"/>
    </location>
</feature>
<dbReference type="Gene3D" id="3.40.50.10190">
    <property type="entry name" value="BRCT domain"/>
    <property type="match status" value="1"/>
</dbReference>